<dbReference type="Gene3D" id="3.40.50.720">
    <property type="entry name" value="NAD(P)-binding Rossmann-like Domain"/>
    <property type="match status" value="2"/>
</dbReference>
<feature type="transmembrane region" description="Helical" evidence="2">
    <location>
        <begin position="21"/>
        <end position="41"/>
    </location>
</feature>
<accession>A0ABV7SVI2</accession>
<name>A0ABV7SVI2_9SPHN</name>
<evidence type="ECO:0000256" key="1">
    <source>
        <dbReference type="ARBA" id="ARBA00007430"/>
    </source>
</evidence>
<feature type="transmembrane region" description="Helical" evidence="2">
    <location>
        <begin position="78"/>
        <end position="102"/>
    </location>
</feature>
<comment type="similarity">
    <text evidence="1">Belongs to the polysaccharide synthase family.</text>
</comment>
<evidence type="ECO:0000313" key="5">
    <source>
        <dbReference type="Proteomes" id="UP001595713"/>
    </source>
</evidence>
<feature type="transmembrane region" description="Helical" evidence="2">
    <location>
        <begin position="108"/>
        <end position="130"/>
    </location>
</feature>
<dbReference type="RefSeq" id="WP_261295359.1">
    <property type="nucleotide sequence ID" value="NZ_JANQBK010000015.1"/>
</dbReference>
<comment type="caution">
    <text evidence="4">The sequence shown here is derived from an EMBL/GenBank/DDBJ whole genome shotgun (WGS) entry which is preliminary data.</text>
</comment>
<evidence type="ECO:0000313" key="4">
    <source>
        <dbReference type="EMBL" id="MFC3580136.1"/>
    </source>
</evidence>
<gene>
    <name evidence="4" type="ORF">ACFONA_08145</name>
</gene>
<dbReference type="EMBL" id="JBHRXP010000003">
    <property type="protein sequence ID" value="MFC3580136.1"/>
    <property type="molecule type" value="Genomic_DNA"/>
</dbReference>
<dbReference type="PANTHER" id="PTHR43318">
    <property type="entry name" value="UDP-N-ACETYLGLUCOSAMINE 4,6-DEHYDRATASE"/>
    <property type="match status" value="1"/>
</dbReference>
<dbReference type="PANTHER" id="PTHR43318:SF1">
    <property type="entry name" value="POLYSACCHARIDE BIOSYNTHESIS PROTEIN EPSC-RELATED"/>
    <property type="match status" value="1"/>
</dbReference>
<keyword evidence="2" id="KW-1133">Transmembrane helix</keyword>
<dbReference type="SUPFAM" id="SSF51735">
    <property type="entry name" value="NAD(P)-binding Rossmann-fold domains"/>
    <property type="match status" value="1"/>
</dbReference>
<dbReference type="Proteomes" id="UP001595713">
    <property type="component" value="Unassembled WGS sequence"/>
</dbReference>
<feature type="domain" description="Polysaccharide biosynthesis protein CapD-like" evidence="3">
    <location>
        <begin position="291"/>
        <end position="579"/>
    </location>
</feature>
<dbReference type="InterPro" id="IPR036291">
    <property type="entry name" value="NAD(P)-bd_dom_sf"/>
</dbReference>
<sequence>MSILERALAGRNLIGRRRVTMAIDVLLACMAEYLTLVVLFRYDRLEFILPLVAGAGIAGTLALYAVQAHRQTWSRVSLNDLMALAIASAIVSPIVSILAWIFVNGTTAPRVLIGTFVMLLCAWSAPRLLIRLYFESKSRPVRTGKDETVLLYGSGRRAENFIRYNNESGTYRIAGLLHENPGLEGRKIRGVAALGRLDQLDMVLDKLLDHGIKPQRLIVTEDRERPDELSIALDAAARNGLRLARLSSVLSLVERGSSDVVRDVSIDEILHREQVVLNDNRVPDTIRNRVVLVTGAGGSIGSELVRQIAGHHPARIVLVEQSEFNLYQIDMEMSVRFPGVERVRALCDVRDLPALRRVFKRERPDIVLHAAALKHVPMLEDQPAQAILTNVLGTFNVASLARDFDVDVFTLISTDKAVNPTNVMGTTKRWAEIICQAFDADRANSRRRTRFACVRFGNVLDSAGSVVPLFRQQIAAGGPLTITHPDITRYFMTIPEACELILTATAATRDTLQSASQVFVLDMGAPVRIMDLAVRMVQLHGLRPHHDIAISITGLRPGEKLYEELAHTEEALVPAPFAKASLAKARACDVATLTDAFGLLLAAVEAGQDEAMIVRLQQLVPEFVRGPVAVPGLAAA</sequence>
<dbReference type="CDD" id="cd05237">
    <property type="entry name" value="UDP_invert_4-6DH_SDR_e"/>
    <property type="match status" value="1"/>
</dbReference>
<keyword evidence="2" id="KW-0472">Membrane</keyword>
<organism evidence="4 5">
    <name type="scientific">Sphingomonas hylomeconis</name>
    <dbReference type="NCBI Taxonomy" id="1395958"/>
    <lineage>
        <taxon>Bacteria</taxon>
        <taxon>Pseudomonadati</taxon>
        <taxon>Pseudomonadota</taxon>
        <taxon>Alphaproteobacteria</taxon>
        <taxon>Sphingomonadales</taxon>
        <taxon>Sphingomonadaceae</taxon>
        <taxon>Sphingomonas</taxon>
    </lineage>
</organism>
<keyword evidence="2" id="KW-0812">Transmembrane</keyword>
<dbReference type="InterPro" id="IPR003869">
    <property type="entry name" value="Polysac_CapD-like"/>
</dbReference>
<evidence type="ECO:0000259" key="3">
    <source>
        <dbReference type="Pfam" id="PF02719"/>
    </source>
</evidence>
<reference evidence="5" key="1">
    <citation type="journal article" date="2019" name="Int. J. Syst. Evol. Microbiol.">
        <title>The Global Catalogue of Microorganisms (GCM) 10K type strain sequencing project: providing services to taxonomists for standard genome sequencing and annotation.</title>
        <authorList>
            <consortium name="The Broad Institute Genomics Platform"/>
            <consortium name="The Broad Institute Genome Sequencing Center for Infectious Disease"/>
            <person name="Wu L."/>
            <person name="Ma J."/>
        </authorList>
    </citation>
    <scope>NUCLEOTIDE SEQUENCE [LARGE SCALE GENOMIC DNA]</scope>
    <source>
        <strain evidence="5">KCTC 42739</strain>
    </source>
</reference>
<feature type="transmembrane region" description="Helical" evidence="2">
    <location>
        <begin position="47"/>
        <end position="66"/>
    </location>
</feature>
<evidence type="ECO:0000256" key="2">
    <source>
        <dbReference type="SAM" id="Phobius"/>
    </source>
</evidence>
<proteinExistence type="inferred from homology"/>
<keyword evidence="5" id="KW-1185">Reference proteome</keyword>
<dbReference type="InterPro" id="IPR051203">
    <property type="entry name" value="Polysaccharide_Synthase-Rel"/>
</dbReference>
<dbReference type="Pfam" id="PF02719">
    <property type="entry name" value="Polysacc_synt_2"/>
    <property type="match status" value="1"/>
</dbReference>
<protein>
    <submittedName>
        <fullName evidence="4">Polysaccharide biosynthesis protein</fullName>
    </submittedName>
</protein>